<keyword evidence="1" id="KW-0812">Transmembrane</keyword>
<dbReference type="EMBL" id="GGEC01007583">
    <property type="protein sequence ID" value="MBW88066.1"/>
    <property type="molecule type" value="Transcribed_RNA"/>
</dbReference>
<proteinExistence type="predicted"/>
<accession>A0A2P2J3J7</accession>
<keyword evidence="1" id="KW-1133">Transmembrane helix</keyword>
<keyword evidence="1" id="KW-0472">Membrane</keyword>
<reference evidence="2" key="1">
    <citation type="submission" date="2018-02" db="EMBL/GenBank/DDBJ databases">
        <title>Rhizophora mucronata_Transcriptome.</title>
        <authorList>
            <person name="Meera S.P."/>
            <person name="Sreeshan A."/>
            <person name="Augustine A."/>
        </authorList>
    </citation>
    <scope>NUCLEOTIDE SEQUENCE</scope>
    <source>
        <tissue evidence="2">Leaf</tissue>
    </source>
</reference>
<evidence type="ECO:0000256" key="1">
    <source>
        <dbReference type="SAM" id="Phobius"/>
    </source>
</evidence>
<evidence type="ECO:0000313" key="2">
    <source>
        <dbReference type="EMBL" id="MBW88066.1"/>
    </source>
</evidence>
<sequence>MNLFKSFHALLIKDFRVNLNCLPLQVIANQCLADLILILIAAFVGVH</sequence>
<name>A0A2P2J3J7_RHIMU</name>
<protein>
    <submittedName>
        <fullName evidence="2">Uncharacterized protein</fullName>
    </submittedName>
</protein>
<organism evidence="2">
    <name type="scientific">Rhizophora mucronata</name>
    <name type="common">Asiatic mangrove</name>
    <dbReference type="NCBI Taxonomy" id="61149"/>
    <lineage>
        <taxon>Eukaryota</taxon>
        <taxon>Viridiplantae</taxon>
        <taxon>Streptophyta</taxon>
        <taxon>Embryophyta</taxon>
        <taxon>Tracheophyta</taxon>
        <taxon>Spermatophyta</taxon>
        <taxon>Magnoliopsida</taxon>
        <taxon>eudicotyledons</taxon>
        <taxon>Gunneridae</taxon>
        <taxon>Pentapetalae</taxon>
        <taxon>rosids</taxon>
        <taxon>fabids</taxon>
        <taxon>Malpighiales</taxon>
        <taxon>Rhizophoraceae</taxon>
        <taxon>Rhizophora</taxon>
    </lineage>
</organism>
<feature type="transmembrane region" description="Helical" evidence="1">
    <location>
        <begin position="21"/>
        <end position="44"/>
    </location>
</feature>
<dbReference type="AlphaFoldDB" id="A0A2P2J3J7"/>